<proteinExistence type="predicted"/>
<dbReference type="eggNOG" id="ENOG502ZBV5">
    <property type="taxonomic scope" value="Bacteria"/>
</dbReference>
<gene>
    <name evidence="1" type="ORF">RSPPHO_00215</name>
</gene>
<keyword evidence="2" id="KW-1185">Reference proteome</keyword>
<dbReference type="Proteomes" id="UP000033220">
    <property type="component" value="Chromosome DSM 122"/>
</dbReference>
<dbReference type="HOGENOM" id="CLU_117549_1_0_5"/>
<dbReference type="EMBL" id="HE663493">
    <property type="protein sequence ID" value="CCG06841.1"/>
    <property type="molecule type" value="Genomic_DNA"/>
</dbReference>
<sequence length="221" mass="24460">MIDQPPLRDPTLALAPDIYALREIFNRERIMLCFNGPVTAALIEEIGAALRRHMEGLAESSSAVSDVFSVYIEMTQNIRRYVQDHPDLALETASLFVSRDDTGHYVISAGNVVALPDGEALVQRINALAPLTKEELKRSFKAQLRQPRETLNGSAGLGLIDMARKATQPLLAALRPLEKDRSFFPCVLSCRVSLGGRRAPLFLVQGHSWKHLRSPKPKPAP</sequence>
<dbReference type="AlphaFoldDB" id="H6SMF8"/>
<dbReference type="NCBIfam" id="NF038262">
    <property type="entry name" value="SiaB_fam_kinase"/>
    <property type="match status" value="1"/>
</dbReference>
<name>H6SMF8_PARPM</name>
<dbReference type="KEGG" id="rpm:RSPPHO_00215"/>
<dbReference type="STRING" id="1150469.RSPPHO_00215"/>
<dbReference type="PATRIC" id="fig|1150469.3.peg.265"/>
<protein>
    <submittedName>
        <fullName evidence="1">Uncharacterized protein</fullName>
    </submittedName>
</protein>
<dbReference type="Pfam" id="PF19788">
    <property type="entry name" value="DUF6272"/>
    <property type="match status" value="1"/>
</dbReference>
<dbReference type="RefSeq" id="WP_014413481.1">
    <property type="nucleotide sequence ID" value="NC_017059.1"/>
</dbReference>
<accession>H6SMF8</accession>
<evidence type="ECO:0000313" key="2">
    <source>
        <dbReference type="Proteomes" id="UP000033220"/>
    </source>
</evidence>
<organism evidence="1 2">
    <name type="scientific">Pararhodospirillum photometricum DSM 122</name>
    <dbReference type="NCBI Taxonomy" id="1150469"/>
    <lineage>
        <taxon>Bacteria</taxon>
        <taxon>Pseudomonadati</taxon>
        <taxon>Pseudomonadota</taxon>
        <taxon>Alphaproteobacteria</taxon>
        <taxon>Rhodospirillales</taxon>
        <taxon>Rhodospirillaceae</taxon>
        <taxon>Pararhodospirillum</taxon>
    </lineage>
</organism>
<dbReference type="InterPro" id="IPR046239">
    <property type="entry name" value="DUF6272"/>
</dbReference>
<evidence type="ECO:0000313" key="1">
    <source>
        <dbReference type="EMBL" id="CCG06841.1"/>
    </source>
</evidence>
<reference evidence="1 2" key="1">
    <citation type="submission" date="2012-02" db="EMBL/GenBank/DDBJ databases">
        <title>Shotgun genome sequence of Phaeospirillum photometricum DSM 122.</title>
        <authorList>
            <person name="Duquesne K."/>
            <person name="Sturgis J."/>
        </authorList>
    </citation>
    <scope>NUCLEOTIDE SEQUENCE [LARGE SCALE GENOMIC DNA]</scope>
    <source>
        <strain evidence="2">DSM122</strain>
    </source>
</reference>